<evidence type="ECO:0000313" key="1">
    <source>
        <dbReference type="EMBL" id="VDD32076.1"/>
    </source>
</evidence>
<name>A0A3P6E1T1_BRAOL</name>
<organism evidence="1">
    <name type="scientific">Brassica oleracea</name>
    <name type="common">Wild cabbage</name>
    <dbReference type="NCBI Taxonomy" id="3712"/>
    <lineage>
        <taxon>Eukaryota</taxon>
        <taxon>Viridiplantae</taxon>
        <taxon>Streptophyta</taxon>
        <taxon>Embryophyta</taxon>
        <taxon>Tracheophyta</taxon>
        <taxon>Spermatophyta</taxon>
        <taxon>Magnoliopsida</taxon>
        <taxon>eudicotyledons</taxon>
        <taxon>Gunneridae</taxon>
        <taxon>Pentapetalae</taxon>
        <taxon>rosids</taxon>
        <taxon>malvids</taxon>
        <taxon>Brassicales</taxon>
        <taxon>Brassicaceae</taxon>
        <taxon>Brassiceae</taxon>
        <taxon>Brassica</taxon>
    </lineage>
</organism>
<proteinExistence type="predicted"/>
<accession>A0A3P6E1T1</accession>
<dbReference type="EMBL" id="LR031875">
    <property type="protein sequence ID" value="VDD32076.1"/>
    <property type="molecule type" value="Genomic_DNA"/>
</dbReference>
<gene>
    <name evidence="1" type="ORF">BOLC9T57399H</name>
</gene>
<protein>
    <submittedName>
        <fullName evidence="1">Uncharacterized protein</fullName>
    </submittedName>
</protein>
<sequence length="169" mass="19282">MSFLKPTYFSLQLYFLKFRSTFPNLTVLSSFINPNRTPRIQRPRCEFDCVISSPPFLISSPFSSILCRPFSELYLTMTKPKSKMKGKISEQPTPPENDIKGTLQADLRLPPRLFATDRPTSELNLRDADASSSSAFGRTTFLELMSWIVRNVDKAYVLGFLLISLKTLK</sequence>
<reference evidence="1" key="1">
    <citation type="submission" date="2018-11" db="EMBL/GenBank/DDBJ databases">
        <authorList>
            <consortium name="Genoscope - CEA"/>
            <person name="William W."/>
        </authorList>
    </citation>
    <scope>NUCLEOTIDE SEQUENCE</scope>
</reference>
<dbReference type="AlphaFoldDB" id="A0A3P6E1T1"/>